<dbReference type="Gene3D" id="2.40.50.40">
    <property type="match status" value="1"/>
</dbReference>
<dbReference type="InterPro" id="IPR021109">
    <property type="entry name" value="Peptidase_aspartic_dom_sf"/>
</dbReference>
<dbReference type="FunFam" id="3.30.420.10:FF:000032">
    <property type="entry name" value="Retrovirus-related Pol polyprotein from transposon 297-like Protein"/>
    <property type="match status" value="1"/>
</dbReference>
<dbReference type="GO" id="GO:0003887">
    <property type="term" value="F:DNA-directed DNA polymerase activity"/>
    <property type="evidence" value="ECO:0007669"/>
    <property type="project" value="UniProtKB-KW"/>
</dbReference>
<dbReference type="CDD" id="cd01647">
    <property type="entry name" value="RT_LTR"/>
    <property type="match status" value="1"/>
</dbReference>
<keyword evidence="1" id="KW-0645">Protease</keyword>
<dbReference type="InterPro" id="IPR005162">
    <property type="entry name" value="Retrotrans_gag_dom"/>
</dbReference>
<dbReference type="Proteomes" id="UP001172457">
    <property type="component" value="Chromosome 4"/>
</dbReference>
<dbReference type="Pfam" id="PF08284">
    <property type="entry name" value="RVP_2"/>
    <property type="match status" value="1"/>
</dbReference>
<dbReference type="PROSITE" id="PS50878">
    <property type="entry name" value="RT_POL"/>
    <property type="match status" value="1"/>
</dbReference>
<dbReference type="InterPro" id="IPR012337">
    <property type="entry name" value="RNaseH-like_sf"/>
</dbReference>
<keyword evidence="4" id="KW-0540">Nuclease</keyword>
<keyword evidence="7" id="KW-0255">Endonuclease</keyword>
<feature type="domain" description="Chromo" evidence="17">
    <location>
        <begin position="1359"/>
        <end position="1392"/>
    </location>
</feature>
<keyword evidence="5" id="KW-0479">Metal-binding</keyword>
<evidence type="ECO:0000259" key="19">
    <source>
        <dbReference type="PROSITE" id="PS50994"/>
    </source>
</evidence>
<proteinExistence type="predicted"/>
<evidence type="ECO:0000256" key="11">
    <source>
        <dbReference type="ARBA" id="ARBA00022918"/>
    </source>
</evidence>
<evidence type="ECO:0000313" key="20">
    <source>
        <dbReference type="EMBL" id="KAJ9550737.1"/>
    </source>
</evidence>
<dbReference type="FunFam" id="3.10.10.10:FF:000007">
    <property type="entry name" value="Retrovirus-related Pol polyprotein from transposon 17.6-like Protein"/>
    <property type="match status" value="1"/>
</dbReference>
<keyword evidence="8" id="KW-0378">Hydrolase</keyword>
<dbReference type="InterPro" id="IPR041588">
    <property type="entry name" value="Integrase_H2C2"/>
</dbReference>
<keyword evidence="2" id="KW-0808">Transferase</keyword>
<keyword evidence="15" id="KW-0511">Multifunctional enzyme</keyword>
<evidence type="ECO:0000256" key="7">
    <source>
        <dbReference type="ARBA" id="ARBA00022759"/>
    </source>
</evidence>
<keyword evidence="13" id="KW-0238">DNA-binding</keyword>
<keyword evidence="12" id="KW-0239">DNA-directed DNA polymerase</keyword>
<dbReference type="InterPro" id="IPR023780">
    <property type="entry name" value="Chromo_domain"/>
</dbReference>
<evidence type="ECO:0000256" key="2">
    <source>
        <dbReference type="ARBA" id="ARBA00022679"/>
    </source>
</evidence>
<keyword evidence="6" id="KW-0064">Aspartyl protease</keyword>
<dbReference type="Pfam" id="PF00385">
    <property type="entry name" value="Chromo"/>
    <property type="match status" value="1"/>
</dbReference>
<evidence type="ECO:0000256" key="15">
    <source>
        <dbReference type="ARBA" id="ARBA00023268"/>
    </source>
</evidence>
<dbReference type="InterPro" id="IPR043128">
    <property type="entry name" value="Rev_trsase/Diguanyl_cyclase"/>
</dbReference>
<dbReference type="GO" id="GO:0003677">
    <property type="term" value="F:DNA binding"/>
    <property type="evidence" value="ECO:0007669"/>
    <property type="project" value="UniProtKB-KW"/>
</dbReference>
<dbReference type="InterPro" id="IPR050951">
    <property type="entry name" value="Retrovirus_Pol_polyprotein"/>
</dbReference>
<feature type="domain" description="Integrase catalytic" evidence="19">
    <location>
        <begin position="1046"/>
        <end position="1210"/>
    </location>
</feature>
<dbReference type="FunFam" id="1.10.340.70:FF:000001">
    <property type="entry name" value="Retrovirus-related Pol polyprotein from transposon gypsy-like Protein"/>
    <property type="match status" value="1"/>
</dbReference>
<dbReference type="Pfam" id="PF17919">
    <property type="entry name" value="RT_RNaseH_2"/>
    <property type="match status" value="1"/>
</dbReference>
<reference evidence="20" key="1">
    <citation type="submission" date="2023-03" db="EMBL/GenBank/DDBJ databases">
        <title>Chromosome-scale reference genome and RAD-based genetic map of yellow starthistle (Centaurea solstitialis) reveal putative structural variation and QTLs associated with invader traits.</title>
        <authorList>
            <person name="Reatini B."/>
            <person name="Cang F.A."/>
            <person name="Jiang Q."/>
            <person name="Mckibben M.T.W."/>
            <person name="Barker M.S."/>
            <person name="Rieseberg L.H."/>
            <person name="Dlugosch K.M."/>
        </authorList>
    </citation>
    <scope>NUCLEOTIDE SEQUENCE</scope>
    <source>
        <strain evidence="20">CAN-66</strain>
        <tissue evidence="20">Leaf</tissue>
    </source>
</reference>
<dbReference type="InterPro" id="IPR056924">
    <property type="entry name" value="SH3_Tf2-1"/>
</dbReference>
<evidence type="ECO:0000256" key="5">
    <source>
        <dbReference type="ARBA" id="ARBA00022723"/>
    </source>
</evidence>
<evidence type="ECO:0000256" key="12">
    <source>
        <dbReference type="ARBA" id="ARBA00022932"/>
    </source>
</evidence>
<sequence length="1415" mass="160494">METRNKKTLEQFQQETHEQFTKVNDMFQQLMTEFQSIKHERPDPSGKLIPSRDTTKPHHKLQFPHFSGGDPNGWLYQASQYFEFQSVAPEEQVNLASIHLDGIALQWHRWFTKLKGPVTWAEFSQALLARFGPTEYENPAEALSRLKHTTMVAQYQETFERLEVKMKKPRSLIDAMGLSRMAEEKLGLARKQFQPNRFSTTSSTGHLTPTDSAGILGPRPTTTLALPSSSSTRRISNAEAKARREKGLCYYCDEKYLPGHRCTKPQFFMIHDVGEGEESPPATESAIADYSEPQAEVSFHAITGTIHPQTLRLIGKIKNKDVVVLIDGGSTHNFIDQALVDRFGLIIDRGITFEVTVGNRNKELCPGRVKGLSLLIQGCTVSTDFWVLPVAACPVVLGVQWLRTLGTVETDYEKLTMGFKIDGVTHTLQGLKATELQAVPDHELVALQGLAYLLQIEPFGVTEKMGHVPCLAIQELLKRYERVFQDPEGLPPIRSHDHPIPLLPNVRPVSSRPYRQPYYQKSEIEKQVREMLHQGLIRPSHSPFASPVLLVKKSDGTWRFCVDYRALNDITIKDKYPIPVIDELLDELYGATIFSKLDLRSGYHQIRVREQDICKTTFRTHEGHYEFVVMPFGLTNAPATFQSLMNDLFRPYLRKFVLVFFDDILVYSRTLDDHLQHLSAVLEILATNRLYAKITKCCFGVSKVNYLGHVISSSGVAVDPSKVQAVLDWPTPKTAKGVRGFLGLAGYYRKFIRHFGTMAAPLHKLVGQTPFYWNSETEKAFQQLKQSLTTTPTLGLPDWSKSFTVECDASGVGIGAILTQQGRPIAYYSAPLKGSMIAWSTYEKEMLAIVKAVRKWRSYLLGQPFVVKTDHISLKYLLDQRVSTPAQARWLPKLMGYDFRVEYKKGVANIGADALSRQPEFSFLAVSHVTAGWWAELQHEVKRDTYYHNLPGCFPTNVRSRLVQRDGVWFRGDVILLSPTSSLISKVLHHCHASPEGGHFGFHKTLARVKESFWWTGIKEGVKRFIQVCHTCQRFKTESCRPAGLLQPLPIPSRIWEDISMDFIEGLPPSNGFTTIMVVVDRLSKYAHFVLIRHPFTAATIAKEFVSHVVKLHGIPSTIVSDRDKVFISSFWQALFKLQGTDLCLSSSYHPQTDGQTEVVNRTLEQYLRCFAGDRPKKWADWLSWAEFSYNTSVHSATKMTPFEVVYGRPPPRVLTYVPGTSKVQAVEEFLIDRDKLLRDLRSNLLVARDRMKSNADSKRREVEFSVGDMVYLKLQPYRQSTVAVRLSAKVGPKFFGPYKIIQRVGPVAYRLELPPEAQIHNVFHVSLLKECKGDPPVPVSSKASPAVLPPTGPLPEAVLEERVVQKGKYRPKTEVLVKWKEFPREDATWETKWRFQKAYPDFHLEDKANSSGGD</sequence>
<dbReference type="FunFam" id="3.30.70.270:FF:000020">
    <property type="entry name" value="Transposon Tf2-6 polyprotein-like Protein"/>
    <property type="match status" value="1"/>
</dbReference>
<evidence type="ECO:0000256" key="16">
    <source>
        <dbReference type="SAM" id="MobiDB-lite"/>
    </source>
</evidence>
<feature type="compositionally biased region" description="Polar residues" evidence="16">
    <location>
        <begin position="197"/>
        <end position="211"/>
    </location>
</feature>
<dbReference type="GO" id="GO:0003964">
    <property type="term" value="F:RNA-directed DNA polymerase activity"/>
    <property type="evidence" value="ECO:0007669"/>
    <property type="project" value="UniProtKB-KW"/>
</dbReference>
<dbReference type="SUPFAM" id="SSF50630">
    <property type="entry name" value="Acid proteases"/>
    <property type="match status" value="1"/>
</dbReference>
<dbReference type="InterPro" id="IPR016197">
    <property type="entry name" value="Chromo-like_dom_sf"/>
</dbReference>
<dbReference type="PANTHER" id="PTHR37984">
    <property type="entry name" value="PROTEIN CBG26694"/>
    <property type="match status" value="1"/>
</dbReference>
<evidence type="ECO:0000256" key="8">
    <source>
        <dbReference type="ARBA" id="ARBA00022801"/>
    </source>
</evidence>
<dbReference type="InterPro" id="IPR036397">
    <property type="entry name" value="RNaseH_sf"/>
</dbReference>
<dbReference type="PANTHER" id="PTHR37984:SF5">
    <property type="entry name" value="PROTEIN NYNRIN-LIKE"/>
    <property type="match status" value="1"/>
</dbReference>
<evidence type="ECO:0000259" key="17">
    <source>
        <dbReference type="PROSITE" id="PS50013"/>
    </source>
</evidence>
<evidence type="ECO:0000256" key="14">
    <source>
        <dbReference type="ARBA" id="ARBA00023172"/>
    </source>
</evidence>
<keyword evidence="11" id="KW-0695">RNA-directed DNA polymerase</keyword>
<dbReference type="GO" id="GO:0006310">
    <property type="term" value="P:DNA recombination"/>
    <property type="evidence" value="ECO:0007669"/>
    <property type="project" value="UniProtKB-KW"/>
</dbReference>
<dbReference type="InterPro" id="IPR000953">
    <property type="entry name" value="Chromo/chromo_shadow_dom"/>
</dbReference>
<evidence type="ECO:0000256" key="4">
    <source>
        <dbReference type="ARBA" id="ARBA00022722"/>
    </source>
</evidence>
<evidence type="ECO:0000313" key="21">
    <source>
        <dbReference type="Proteomes" id="UP001172457"/>
    </source>
</evidence>
<dbReference type="Gene3D" id="3.30.420.10">
    <property type="entry name" value="Ribonuclease H-like superfamily/Ribonuclease H"/>
    <property type="match status" value="1"/>
</dbReference>
<dbReference type="CDD" id="cd09274">
    <property type="entry name" value="RNase_HI_RT_Ty3"/>
    <property type="match status" value="1"/>
</dbReference>
<name>A0AA38TG05_9ASTR</name>
<evidence type="ECO:0000256" key="9">
    <source>
        <dbReference type="ARBA" id="ARBA00022842"/>
    </source>
</evidence>
<dbReference type="PROSITE" id="PS50013">
    <property type="entry name" value="CHROMO_2"/>
    <property type="match status" value="1"/>
</dbReference>
<keyword evidence="10" id="KW-0229">DNA integration</keyword>
<keyword evidence="21" id="KW-1185">Reference proteome</keyword>
<dbReference type="InterPro" id="IPR000477">
    <property type="entry name" value="RT_dom"/>
</dbReference>
<keyword evidence="3" id="KW-0548">Nucleotidyltransferase</keyword>
<feature type="compositionally biased region" description="Low complexity" evidence="16">
    <location>
        <begin position="218"/>
        <end position="234"/>
    </location>
</feature>
<dbReference type="Pfam" id="PF24626">
    <property type="entry name" value="SH3_Tf2-1"/>
    <property type="match status" value="1"/>
</dbReference>
<dbReference type="InterPro" id="IPR043502">
    <property type="entry name" value="DNA/RNA_pol_sf"/>
</dbReference>
<feature type="domain" description="Reverse transcriptase" evidence="18">
    <location>
        <begin position="532"/>
        <end position="711"/>
    </location>
</feature>
<dbReference type="Gene3D" id="2.40.70.10">
    <property type="entry name" value="Acid Proteases"/>
    <property type="match status" value="1"/>
</dbReference>
<dbReference type="CDD" id="cd00303">
    <property type="entry name" value="retropepsin_like"/>
    <property type="match status" value="1"/>
</dbReference>
<dbReference type="PROSITE" id="PS50994">
    <property type="entry name" value="INTEGRASE"/>
    <property type="match status" value="1"/>
</dbReference>
<dbReference type="InterPro" id="IPR001584">
    <property type="entry name" value="Integrase_cat-core"/>
</dbReference>
<dbReference type="GO" id="GO:0004190">
    <property type="term" value="F:aspartic-type endopeptidase activity"/>
    <property type="evidence" value="ECO:0007669"/>
    <property type="project" value="UniProtKB-KW"/>
</dbReference>
<protein>
    <submittedName>
        <fullName evidence="20">Uncharacterized protein</fullName>
    </submittedName>
</protein>
<dbReference type="SUPFAM" id="SSF53098">
    <property type="entry name" value="Ribonuclease H-like"/>
    <property type="match status" value="1"/>
</dbReference>
<dbReference type="Pfam" id="PF17921">
    <property type="entry name" value="Integrase_H2C2"/>
    <property type="match status" value="1"/>
</dbReference>
<dbReference type="GO" id="GO:0015074">
    <property type="term" value="P:DNA integration"/>
    <property type="evidence" value="ECO:0007669"/>
    <property type="project" value="UniProtKB-KW"/>
</dbReference>
<gene>
    <name evidence="20" type="ORF">OSB04_014782</name>
</gene>
<keyword evidence="9" id="KW-0460">Magnesium</keyword>
<evidence type="ECO:0000259" key="18">
    <source>
        <dbReference type="PROSITE" id="PS50878"/>
    </source>
</evidence>
<dbReference type="Pfam" id="PF03732">
    <property type="entry name" value="Retrotrans_gag"/>
    <property type="match status" value="1"/>
</dbReference>
<comment type="caution">
    <text evidence="20">The sequence shown here is derived from an EMBL/GenBank/DDBJ whole genome shotgun (WGS) entry which is preliminary data.</text>
</comment>
<dbReference type="GO" id="GO:0004519">
    <property type="term" value="F:endonuclease activity"/>
    <property type="evidence" value="ECO:0007669"/>
    <property type="project" value="UniProtKB-KW"/>
</dbReference>
<dbReference type="Pfam" id="PF00078">
    <property type="entry name" value="RVT_1"/>
    <property type="match status" value="1"/>
</dbReference>
<dbReference type="InterPro" id="IPR041577">
    <property type="entry name" value="RT_RNaseH_2"/>
</dbReference>
<dbReference type="EMBL" id="JARYMX010000004">
    <property type="protein sequence ID" value="KAJ9550737.1"/>
    <property type="molecule type" value="Genomic_DNA"/>
</dbReference>
<dbReference type="Gene3D" id="3.30.70.270">
    <property type="match status" value="2"/>
</dbReference>
<evidence type="ECO:0000256" key="3">
    <source>
        <dbReference type="ARBA" id="ARBA00022695"/>
    </source>
</evidence>
<dbReference type="GO" id="GO:0006508">
    <property type="term" value="P:proteolysis"/>
    <property type="evidence" value="ECO:0007669"/>
    <property type="project" value="UniProtKB-KW"/>
</dbReference>
<keyword evidence="14" id="KW-0233">DNA recombination</keyword>
<accession>A0AA38TG05</accession>
<dbReference type="GO" id="GO:0046872">
    <property type="term" value="F:metal ion binding"/>
    <property type="evidence" value="ECO:0007669"/>
    <property type="project" value="UniProtKB-KW"/>
</dbReference>
<dbReference type="Gene3D" id="1.10.340.70">
    <property type="match status" value="1"/>
</dbReference>
<evidence type="ECO:0000256" key="13">
    <source>
        <dbReference type="ARBA" id="ARBA00023125"/>
    </source>
</evidence>
<dbReference type="SUPFAM" id="SSF54160">
    <property type="entry name" value="Chromo domain-like"/>
    <property type="match status" value="1"/>
</dbReference>
<organism evidence="20 21">
    <name type="scientific">Centaurea solstitialis</name>
    <name type="common">yellow star-thistle</name>
    <dbReference type="NCBI Taxonomy" id="347529"/>
    <lineage>
        <taxon>Eukaryota</taxon>
        <taxon>Viridiplantae</taxon>
        <taxon>Streptophyta</taxon>
        <taxon>Embryophyta</taxon>
        <taxon>Tracheophyta</taxon>
        <taxon>Spermatophyta</taxon>
        <taxon>Magnoliopsida</taxon>
        <taxon>eudicotyledons</taxon>
        <taxon>Gunneridae</taxon>
        <taxon>Pentapetalae</taxon>
        <taxon>asterids</taxon>
        <taxon>campanulids</taxon>
        <taxon>Asterales</taxon>
        <taxon>Asteraceae</taxon>
        <taxon>Carduoideae</taxon>
        <taxon>Cardueae</taxon>
        <taxon>Centaureinae</taxon>
        <taxon>Centaurea</taxon>
    </lineage>
</organism>
<dbReference type="Gene3D" id="3.10.10.10">
    <property type="entry name" value="HIV Type 1 Reverse Transcriptase, subunit A, domain 1"/>
    <property type="match status" value="1"/>
</dbReference>
<evidence type="ECO:0000256" key="10">
    <source>
        <dbReference type="ARBA" id="ARBA00022908"/>
    </source>
</evidence>
<feature type="region of interest" description="Disordered" evidence="16">
    <location>
        <begin position="197"/>
        <end position="238"/>
    </location>
</feature>
<evidence type="ECO:0000256" key="6">
    <source>
        <dbReference type="ARBA" id="ARBA00022750"/>
    </source>
</evidence>
<dbReference type="SUPFAM" id="SSF56672">
    <property type="entry name" value="DNA/RNA polymerases"/>
    <property type="match status" value="1"/>
</dbReference>
<evidence type="ECO:0000256" key="1">
    <source>
        <dbReference type="ARBA" id="ARBA00022670"/>
    </source>
</evidence>